<feature type="transmembrane region" description="Helical" evidence="1">
    <location>
        <begin position="304"/>
        <end position="327"/>
    </location>
</feature>
<dbReference type="InterPro" id="IPR010266">
    <property type="entry name" value="NnrS"/>
</dbReference>
<proteinExistence type="predicted"/>
<accession>A0A2N8KVU9</accession>
<organism evidence="2 3">
    <name type="scientific">Kinneretia aquatilis</name>
    <dbReference type="NCBI Taxonomy" id="2070761"/>
    <lineage>
        <taxon>Bacteria</taxon>
        <taxon>Pseudomonadati</taxon>
        <taxon>Pseudomonadota</taxon>
        <taxon>Betaproteobacteria</taxon>
        <taxon>Burkholderiales</taxon>
        <taxon>Sphaerotilaceae</taxon>
        <taxon>Roseateles</taxon>
    </lineage>
</organism>
<evidence type="ECO:0000313" key="2">
    <source>
        <dbReference type="EMBL" id="PND37585.1"/>
    </source>
</evidence>
<dbReference type="Proteomes" id="UP000235916">
    <property type="component" value="Unassembled WGS sequence"/>
</dbReference>
<dbReference type="EMBL" id="POSP01000003">
    <property type="protein sequence ID" value="PND37585.1"/>
    <property type="molecule type" value="Genomic_DNA"/>
</dbReference>
<keyword evidence="1" id="KW-0812">Transmembrane</keyword>
<feature type="transmembrane region" description="Helical" evidence="1">
    <location>
        <begin position="280"/>
        <end position="298"/>
    </location>
</feature>
<name>A0A2N8KVU9_9BURK</name>
<keyword evidence="1" id="KW-1133">Transmembrane helix</keyword>
<protein>
    <submittedName>
        <fullName evidence="2">NnrS family protein</fullName>
    </submittedName>
</protein>
<keyword evidence="1" id="KW-0472">Membrane</keyword>
<feature type="transmembrane region" description="Helical" evidence="1">
    <location>
        <begin position="347"/>
        <end position="366"/>
    </location>
</feature>
<feature type="transmembrane region" description="Helical" evidence="1">
    <location>
        <begin position="252"/>
        <end position="268"/>
    </location>
</feature>
<comment type="caution">
    <text evidence="2">The sequence shown here is derived from an EMBL/GenBank/DDBJ whole genome shotgun (WGS) entry which is preliminary data.</text>
</comment>
<gene>
    <name evidence="2" type="ORF">C1O66_08650</name>
</gene>
<feature type="transmembrane region" description="Helical" evidence="1">
    <location>
        <begin position="229"/>
        <end position="246"/>
    </location>
</feature>
<dbReference type="Pfam" id="PF05940">
    <property type="entry name" value="NnrS"/>
    <property type="match status" value="1"/>
</dbReference>
<evidence type="ECO:0000313" key="3">
    <source>
        <dbReference type="Proteomes" id="UP000235916"/>
    </source>
</evidence>
<feature type="transmembrane region" description="Helical" evidence="1">
    <location>
        <begin position="372"/>
        <end position="390"/>
    </location>
</feature>
<sequence>MGTVFVQLQEPPRRHRSGQGLALWDLGFRPFYLLAALLAMLSVPLWALQFSGLLASGGLRGSAWHAHEMVFGYALAIVIGFLFTAGRNWSGRATPTGRPLMALAALWVLARVLVLTPWLWASLAVNVAVPWLAAWGLWGALHAGGNRRNYFFVGLLLALGLATAALHLGQLGLWAKLQLPAAPFQGLGLPLALDLLLFMIAVMAGRVLPMFSNNGVPGMNARREPRLERIALAALLLLAACDALGLSGPVMLLALLPALLAHSLRFALWQPWKTLGNPLVWVLHAAYAWLLLHLALRAAATLDWLPAASATHALTVGLIGLMTLGMITRTALGHTGRPLKAGPVETAAYLALLAAAVLRVFLPLLLPAALLWAVWLSALCWTLAFALYLWRYGPMLLRPRVDGLPG</sequence>
<feature type="transmembrane region" description="Helical" evidence="1">
    <location>
        <begin position="70"/>
        <end position="89"/>
    </location>
</feature>
<dbReference type="RefSeq" id="WP_102767504.1">
    <property type="nucleotide sequence ID" value="NZ_POSP01000003.1"/>
</dbReference>
<evidence type="ECO:0000256" key="1">
    <source>
        <dbReference type="SAM" id="Phobius"/>
    </source>
</evidence>
<feature type="transmembrane region" description="Helical" evidence="1">
    <location>
        <begin position="151"/>
        <end position="175"/>
    </location>
</feature>
<feature type="transmembrane region" description="Helical" evidence="1">
    <location>
        <begin position="127"/>
        <end position="144"/>
    </location>
</feature>
<feature type="transmembrane region" description="Helical" evidence="1">
    <location>
        <begin position="101"/>
        <end position="121"/>
    </location>
</feature>
<feature type="transmembrane region" description="Helical" evidence="1">
    <location>
        <begin position="187"/>
        <end position="208"/>
    </location>
</feature>
<feature type="transmembrane region" description="Helical" evidence="1">
    <location>
        <begin position="31"/>
        <end position="50"/>
    </location>
</feature>
<dbReference type="OrthoDB" id="9770040at2"/>
<reference evidence="2 3" key="1">
    <citation type="submission" date="2018-01" db="EMBL/GenBank/DDBJ databases">
        <title>Draft genome sequence of Paucibacter aquatile CR182 isolated from freshwater of the Nakdong River.</title>
        <authorList>
            <person name="Choi A."/>
            <person name="Chung E.J."/>
        </authorList>
    </citation>
    <scope>NUCLEOTIDE SEQUENCE [LARGE SCALE GENOMIC DNA]</scope>
    <source>
        <strain evidence="2 3">CR182</strain>
    </source>
</reference>
<keyword evidence="3" id="KW-1185">Reference proteome</keyword>
<dbReference type="AlphaFoldDB" id="A0A2N8KVU9"/>